<accession>A0ABQ9X474</accession>
<name>A0ABQ9X474_9EUKA</name>
<evidence type="ECO:0000313" key="2">
    <source>
        <dbReference type="Proteomes" id="UP001281761"/>
    </source>
</evidence>
<evidence type="ECO:0000313" key="1">
    <source>
        <dbReference type="EMBL" id="KAK2945115.1"/>
    </source>
</evidence>
<protein>
    <submittedName>
        <fullName evidence="1">Uncharacterized protein</fullName>
    </submittedName>
</protein>
<comment type="caution">
    <text evidence="1">The sequence shown here is derived from an EMBL/GenBank/DDBJ whole genome shotgun (WGS) entry which is preliminary data.</text>
</comment>
<proteinExistence type="predicted"/>
<reference evidence="1 2" key="1">
    <citation type="journal article" date="2022" name="bioRxiv">
        <title>Genomics of Preaxostyla Flagellates Illuminates Evolutionary Transitions and the Path Towards Mitochondrial Loss.</title>
        <authorList>
            <person name="Novak L.V.F."/>
            <person name="Treitli S.C."/>
            <person name="Pyrih J."/>
            <person name="Halakuc P."/>
            <person name="Pipaliya S.V."/>
            <person name="Vacek V."/>
            <person name="Brzon O."/>
            <person name="Soukal P."/>
            <person name="Eme L."/>
            <person name="Dacks J.B."/>
            <person name="Karnkowska A."/>
            <person name="Elias M."/>
            <person name="Hampl V."/>
        </authorList>
    </citation>
    <scope>NUCLEOTIDE SEQUENCE [LARGE SCALE GENOMIC DNA]</scope>
    <source>
        <strain evidence="1">NAU3</strain>
        <tissue evidence="1">Gut</tissue>
    </source>
</reference>
<keyword evidence="2" id="KW-1185">Reference proteome</keyword>
<organism evidence="1 2">
    <name type="scientific">Blattamonas nauphoetae</name>
    <dbReference type="NCBI Taxonomy" id="2049346"/>
    <lineage>
        <taxon>Eukaryota</taxon>
        <taxon>Metamonada</taxon>
        <taxon>Preaxostyla</taxon>
        <taxon>Oxymonadida</taxon>
        <taxon>Blattamonas</taxon>
    </lineage>
</organism>
<dbReference type="Proteomes" id="UP001281761">
    <property type="component" value="Unassembled WGS sequence"/>
</dbReference>
<dbReference type="EMBL" id="JARBJD010000272">
    <property type="protein sequence ID" value="KAK2945115.1"/>
    <property type="molecule type" value="Genomic_DNA"/>
</dbReference>
<sequence>MTFASARMPSEDLTLTLETTELPIETVPLVVSSADVSTGFILVEVYKKTNTLKYGREYSIAGMKSSSVTAVVLASPFRTPSEPIRITSAECSLGGEQQKSAVVLLKGVKLGGDKDFNLRVQKMEGSTPTGGEIVLSGKLSGGSSSTTHTHSELIFGISNPQLSFDTMYLITQFKVDGEVSAVDSDVTFFVPDEPPKITGAGCSLNGKKDVLIVELTGTKLISSDHAVVISGSFGQISSSGGLFNVSSTKCFVNFSIGSSEDSTHVVFGGRYELLSVGSDSSSFVVNTGLFIDAPRAPRITKITTPSDVSSSSFVLSVSGEYLPSGETFTVTLIVPG</sequence>
<gene>
    <name evidence="1" type="ORF">BLNAU_19964</name>
</gene>